<dbReference type="PANTHER" id="PTHR35532:SF5">
    <property type="entry name" value="CARBOHYDRATE-BINDING DOMAIN-CONTAINING PROTEIN"/>
    <property type="match status" value="1"/>
</dbReference>
<dbReference type="InterPro" id="IPR038765">
    <property type="entry name" value="Papain-like_cys_pep_sf"/>
</dbReference>
<proteinExistence type="predicted"/>
<keyword evidence="1" id="KW-0732">Signal</keyword>
<evidence type="ECO:0008006" key="4">
    <source>
        <dbReference type="Google" id="ProtNLM"/>
    </source>
</evidence>
<dbReference type="AlphaFoldDB" id="A0A1J7BP30"/>
<dbReference type="OrthoDB" id="679512at2"/>
<accession>A0A1J7BP30</accession>
<gene>
    <name evidence="2" type="ORF">BKM63_16310</name>
</gene>
<dbReference type="PANTHER" id="PTHR35532">
    <property type="entry name" value="SIMILAR TO POLYHYDROXYALKANOATE DEPOLYMERASE"/>
    <property type="match status" value="1"/>
</dbReference>
<feature type="signal peptide" evidence="1">
    <location>
        <begin position="1"/>
        <end position="19"/>
    </location>
</feature>
<organism evidence="2 3">
    <name type="scientific">Flavobacterium johnsoniae</name>
    <name type="common">Cytophaga johnsonae</name>
    <dbReference type="NCBI Taxonomy" id="986"/>
    <lineage>
        <taxon>Bacteria</taxon>
        <taxon>Pseudomonadati</taxon>
        <taxon>Bacteroidota</taxon>
        <taxon>Flavobacteriia</taxon>
        <taxon>Flavobacteriales</taxon>
        <taxon>Flavobacteriaceae</taxon>
        <taxon>Flavobacterium</taxon>
    </lineage>
</organism>
<sequence>MLKTILKLIFILSPAFVFAQYPDQIEAALKKAGNNRPQLEKALKYSSDTKNELKLKAMEFLITNMDIHNTSDYYWEDASGQKIEYSELKYPDFEEAKNAFVKLKEQNPGIKPKSFISKDIETIQADFLIKNLENAFKAWKETELKNISFTDFCEYILPYRIDVEPLQEWRSIYSEKFKWINKQISSKEFSQVLPYVKDDYEKWFTNTWGEQRKEPLPRLSALQLLQRKQGPCPDIADLGVFIMRSQGVPATVNVIPFWATSTGGHFMNTFFGDQMKEYYCDYGAKSFDEKLQREPSKVLRITYSKNPNTLAAFEDSNNIPPGILQQENYIDVTKDFWDTRDVSCSLYQTQKQSKIVYATTFNGLIWQPFWWGAIINNETVFTSLCKETVIIPQYFTNGKLIPAGPPLVIGQNDNKVLIPDLNQRRDIILAEKEKYLKFKLGVSYKLFYWQDGWKIAGAHNVTTALSELKFEKVPKNALLLLVASDTKHLERPFTIEDDGSRTWY</sequence>
<comment type="caution">
    <text evidence="2">The sequence shown here is derived from an EMBL/GenBank/DDBJ whole genome shotgun (WGS) entry which is preliminary data.</text>
</comment>
<dbReference type="RefSeq" id="WP_071637653.1">
    <property type="nucleotide sequence ID" value="NZ_MLFK01000009.1"/>
</dbReference>
<keyword evidence="3" id="KW-1185">Reference proteome</keyword>
<evidence type="ECO:0000313" key="3">
    <source>
        <dbReference type="Proteomes" id="UP000182826"/>
    </source>
</evidence>
<feature type="chain" id="PRO_5009643443" description="Transglutaminase domain-containing protein" evidence="1">
    <location>
        <begin position="20"/>
        <end position="504"/>
    </location>
</feature>
<dbReference type="Proteomes" id="UP000182826">
    <property type="component" value="Unassembled WGS sequence"/>
</dbReference>
<evidence type="ECO:0000313" key="2">
    <source>
        <dbReference type="EMBL" id="OIV40451.1"/>
    </source>
</evidence>
<evidence type="ECO:0000256" key="1">
    <source>
        <dbReference type="SAM" id="SignalP"/>
    </source>
</evidence>
<reference evidence="2 3" key="1">
    <citation type="submission" date="2016-10" db="EMBL/GenBank/DDBJ databases">
        <title>Draft Genome Sequence of Rhizobacteria Flavobacterium johnsoniae CI04.</title>
        <authorList>
            <person name="Bravo J.I."/>
            <person name="Lozano G.L."/>
            <person name="Handelsman J."/>
        </authorList>
    </citation>
    <scope>NUCLEOTIDE SEQUENCE [LARGE SCALE GENOMIC DNA]</scope>
    <source>
        <strain evidence="2 3">CI04</strain>
    </source>
</reference>
<protein>
    <recommendedName>
        <fullName evidence="4">Transglutaminase domain-containing protein</fullName>
    </recommendedName>
</protein>
<name>A0A1J7BP30_FLAJO</name>
<dbReference type="EMBL" id="MLFK01000009">
    <property type="protein sequence ID" value="OIV40451.1"/>
    <property type="molecule type" value="Genomic_DNA"/>
</dbReference>
<dbReference type="SUPFAM" id="SSF54001">
    <property type="entry name" value="Cysteine proteinases"/>
    <property type="match status" value="1"/>
</dbReference>